<feature type="compositionally biased region" description="Basic residues" evidence="2">
    <location>
        <begin position="395"/>
        <end position="407"/>
    </location>
</feature>
<evidence type="ECO:0000313" key="3">
    <source>
        <dbReference type="EMBL" id="EPS99283.1"/>
    </source>
</evidence>
<accession>S8E7I2</accession>
<keyword evidence="4" id="KW-1185">Reference proteome</keyword>
<dbReference type="HOGENOM" id="CLU_037537_1_0_1"/>
<dbReference type="Proteomes" id="UP000015241">
    <property type="component" value="Unassembled WGS sequence"/>
</dbReference>
<proteinExistence type="predicted"/>
<evidence type="ECO:0000313" key="4">
    <source>
        <dbReference type="Proteomes" id="UP000015241"/>
    </source>
</evidence>
<dbReference type="eggNOG" id="ENOG502RXR7">
    <property type="taxonomic scope" value="Eukaryota"/>
</dbReference>
<name>S8E7I2_FOMSC</name>
<gene>
    <name evidence="3" type="ORF">FOMPIDRAFT_1030973</name>
</gene>
<dbReference type="InParanoid" id="S8E7I2"/>
<organism evidence="3 4">
    <name type="scientific">Fomitopsis schrenkii</name>
    <name type="common">Brown rot fungus</name>
    <dbReference type="NCBI Taxonomy" id="2126942"/>
    <lineage>
        <taxon>Eukaryota</taxon>
        <taxon>Fungi</taxon>
        <taxon>Dikarya</taxon>
        <taxon>Basidiomycota</taxon>
        <taxon>Agaricomycotina</taxon>
        <taxon>Agaricomycetes</taxon>
        <taxon>Polyporales</taxon>
        <taxon>Fomitopsis</taxon>
    </lineage>
</organism>
<keyword evidence="1" id="KW-0175">Coiled coil</keyword>
<feature type="compositionally biased region" description="Acidic residues" evidence="2">
    <location>
        <begin position="359"/>
        <end position="374"/>
    </location>
</feature>
<protein>
    <submittedName>
        <fullName evidence="3">Uncharacterized protein</fullName>
    </submittedName>
</protein>
<dbReference type="PANTHER" id="PTHR42032">
    <property type="entry name" value="YALI0E30679P"/>
    <property type="match status" value="1"/>
</dbReference>
<sequence length="467" mass="50700">MQSPPSLSASSQRERSSTSWADLDLSIIVACVSPIGNWLTGGDHIKNLLLIILLIFYLHQLIEVPWRLYQASRPRKSPGSRTGEPDRVTKLAETELRRQELFLLLVTSVTPLLGATFLKHVLSALGERESLSWFSTTLFVLATGIRPWTHLLGRIQGHTEALHDAVHYPPEKTDAADANASAALLNRIDALEEEVRELSARAALAERLQEVCDDLSEALGELERDSKRSGRKADAARLALAARMAVLEKGLVQVEQNRRMDVDALRRGYVSPLYERVCLRAWAWACTAVAAVLRLPRTIWNLGAPEVAPNMQSSGGSPVPLPEPVAPRGIPARGTNGNAHHRLSSSGAPDLPTIPESTAPEEEDDAHGEGDADSDGTYVSEEQDPTANGSASTSKTRRVRSGSRSRSRSSSGGSSSRKCIGTAKPASFHQWVFALVQAIVLWPYRASVRILLAVAPPLGSVLRKLGV</sequence>
<reference evidence="3 4" key="1">
    <citation type="journal article" date="2012" name="Science">
        <title>The Paleozoic origin of enzymatic lignin decomposition reconstructed from 31 fungal genomes.</title>
        <authorList>
            <person name="Floudas D."/>
            <person name="Binder M."/>
            <person name="Riley R."/>
            <person name="Barry K."/>
            <person name="Blanchette R.A."/>
            <person name="Henrissat B."/>
            <person name="Martinez A.T."/>
            <person name="Otillar R."/>
            <person name="Spatafora J.W."/>
            <person name="Yadav J.S."/>
            <person name="Aerts A."/>
            <person name="Benoit I."/>
            <person name="Boyd A."/>
            <person name="Carlson A."/>
            <person name="Copeland A."/>
            <person name="Coutinho P.M."/>
            <person name="de Vries R.P."/>
            <person name="Ferreira P."/>
            <person name="Findley K."/>
            <person name="Foster B."/>
            <person name="Gaskell J."/>
            <person name="Glotzer D."/>
            <person name="Gorecki P."/>
            <person name="Heitman J."/>
            <person name="Hesse C."/>
            <person name="Hori C."/>
            <person name="Igarashi K."/>
            <person name="Jurgens J.A."/>
            <person name="Kallen N."/>
            <person name="Kersten P."/>
            <person name="Kohler A."/>
            <person name="Kuees U."/>
            <person name="Kumar T.K.A."/>
            <person name="Kuo A."/>
            <person name="LaButti K."/>
            <person name="Larrondo L.F."/>
            <person name="Lindquist E."/>
            <person name="Ling A."/>
            <person name="Lombard V."/>
            <person name="Lucas S."/>
            <person name="Lundell T."/>
            <person name="Martin R."/>
            <person name="McLaughlin D.J."/>
            <person name="Morgenstern I."/>
            <person name="Morin E."/>
            <person name="Murat C."/>
            <person name="Nagy L.G."/>
            <person name="Nolan M."/>
            <person name="Ohm R.A."/>
            <person name="Patyshakuliyeva A."/>
            <person name="Rokas A."/>
            <person name="Ruiz-Duenas F.J."/>
            <person name="Sabat G."/>
            <person name="Salamov A."/>
            <person name="Samejima M."/>
            <person name="Schmutz J."/>
            <person name="Slot J.C."/>
            <person name="St John F."/>
            <person name="Stenlid J."/>
            <person name="Sun H."/>
            <person name="Sun S."/>
            <person name="Syed K."/>
            <person name="Tsang A."/>
            <person name="Wiebenga A."/>
            <person name="Young D."/>
            <person name="Pisabarro A."/>
            <person name="Eastwood D.C."/>
            <person name="Martin F."/>
            <person name="Cullen D."/>
            <person name="Grigoriev I.V."/>
            <person name="Hibbett D.S."/>
        </authorList>
    </citation>
    <scope>NUCLEOTIDE SEQUENCE</scope>
    <source>
        <strain evidence="4">FP-58527</strain>
    </source>
</reference>
<feature type="coiled-coil region" evidence="1">
    <location>
        <begin position="181"/>
        <end position="225"/>
    </location>
</feature>
<dbReference type="EMBL" id="KE504158">
    <property type="protein sequence ID" value="EPS99283.1"/>
    <property type="molecule type" value="Genomic_DNA"/>
</dbReference>
<evidence type="ECO:0000256" key="1">
    <source>
        <dbReference type="SAM" id="Coils"/>
    </source>
</evidence>
<dbReference type="AlphaFoldDB" id="S8E7I2"/>
<evidence type="ECO:0000256" key="2">
    <source>
        <dbReference type="SAM" id="MobiDB-lite"/>
    </source>
</evidence>
<feature type="region of interest" description="Disordered" evidence="2">
    <location>
        <begin position="310"/>
        <end position="420"/>
    </location>
</feature>
<dbReference type="OrthoDB" id="10263751at2759"/>
<feature type="compositionally biased region" description="Low complexity" evidence="2">
    <location>
        <begin position="408"/>
        <end position="418"/>
    </location>
</feature>
<dbReference type="STRING" id="743788.S8E7I2"/>
<dbReference type="PANTHER" id="PTHR42032:SF1">
    <property type="entry name" value="YALI0E30679P"/>
    <property type="match status" value="1"/>
</dbReference>